<dbReference type="Pfam" id="PF10555">
    <property type="entry name" value="MraY_sig1"/>
    <property type="match status" value="1"/>
</dbReference>
<evidence type="ECO:0000256" key="1">
    <source>
        <dbReference type="ARBA" id="ARBA00004651"/>
    </source>
</evidence>
<evidence type="ECO:0000256" key="3">
    <source>
        <dbReference type="ARBA" id="ARBA00022679"/>
    </source>
</evidence>
<keyword evidence="3 9" id="KW-0808">Transferase</keyword>
<dbReference type="Pfam" id="PF00953">
    <property type="entry name" value="Glycos_transf_4"/>
    <property type="match status" value="1"/>
</dbReference>
<dbReference type="AlphaFoldDB" id="A0A1H2R1Q3"/>
<keyword evidence="7" id="KW-0460">Magnesium</keyword>
<accession>A0A1H2R1Q3</accession>
<keyword evidence="2" id="KW-1003">Cell membrane</keyword>
<organism evidence="9 10">
    <name type="scientific">Capnocytophaga granulosa</name>
    <dbReference type="NCBI Taxonomy" id="45242"/>
    <lineage>
        <taxon>Bacteria</taxon>
        <taxon>Pseudomonadati</taxon>
        <taxon>Bacteroidota</taxon>
        <taxon>Flavobacteriia</taxon>
        <taxon>Flavobacteriales</taxon>
        <taxon>Flavobacteriaceae</taxon>
        <taxon>Capnocytophaga</taxon>
    </lineage>
</organism>
<dbReference type="Proteomes" id="UP000182771">
    <property type="component" value="Unassembled WGS sequence"/>
</dbReference>
<dbReference type="PROSITE" id="PS01347">
    <property type="entry name" value="MRAY_1"/>
    <property type="match status" value="1"/>
</dbReference>
<dbReference type="GeneID" id="85017816"/>
<keyword evidence="5 8" id="KW-1133">Transmembrane helix</keyword>
<dbReference type="PANTHER" id="PTHR22926:SF3">
    <property type="entry name" value="UNDECAPRENYL-PHOSPHATE ALPHA-N-ACETYLGLUCOSAMINYL 1-PHOSPHATE TRANSFERASE"/>
    <property type="match status" value="1"/>
</dbReference>
<dbReference type="PANTHER" id="PTHR22926">
    <property type="entry name" value="PHOSPHO-N-ACETYLMURAMOYL-PENTAPEPTIDE-TRANSFERASE"/>
    <property type="match status" value="1"/>
</dbReference>
<feature type="transmembrane region" description="Helical" evidence="8">
    <location>
        <begin position="331"/>
        <end position="355"/>
    </location>
</feature>
<feature type="transmembrane region" description="Helical" evidence="8">
    <location>
        <begin position="12"/>
        <end position="36"/>
    </location>
</feature>
<evidence type="ECO:0000256" key="6">
    <source>
        <dbReference type="ARBA" id="ARBA00023136"/>
    </source>
</evidence>
<dbReference type="GO" id="GO:0046872">
    <property type="term" value="F:metal ion binding"/>
    <property type="evidence" value="ECO:0007669"/>
    <property type="project" value="UniProtKB-KW"/>
</dbReference>
<dbReference type="GO" id="GO:0009103">
    <property type="term" value="P:lipopolysaccharide biosynthetic process"/>
    <property type="evidence" value="ECO:0007669"/>
    <property type="project" value="TreeGrafter"/>
</dbReference>
<evidence type="ECO:0000256" key="4">
    <source>
        <dbReference type="ARBA" id="ARBA00022692"/>
    </source>
</evidence>
<feature type="transmembrane region" description="Helical" evidence="8">
    <location>
        <begin position="81"/>
        <end position="98"/>
    </location>
</feature>
<comment type="caution">
    <text evidence="9">The sequence shown here is derived from an EMBL/GenBank/DDBJ whole genome shotgun (WGS) entry which is preliminary data.</text>
</comment>
<feature type="binding site" evidence="7">
    <location>
        <position position="162"/>
    </location>
    <ligand>
        <name>Mg(2+)</name>
        <dbReference type="ChEBI" id="CHEBI:18420"/>
    </ligand>
</feature>
<feature type="transmembrane region" description="Helical" evidence="8">
    <location>
        <begin position="171"/>
        <end position="187"/>
    </location>
</feature>
<keyword evidence="7" id="KW-0479">Metal-binding</keyword>
<reference evidence="9 10" key="1">
    <citation type="submission" date="2016-10" db="EMBL/GenBank/DDBJ databases">
        <authorList>
            <person name="Varghese N."/>
            <person name="Submissions S."/>
        </authorList>
    </citation>
    <scope>NUCLEOTIDE SEQUENCE [LARGE SCALE GENOMIC DNA]</scope>
    <source>
        <strain evidence="9 10">DSM 11449</strain>
    </source>
</reference>
<dbReference type="InterPro" id="IPR018480">
    <property type="entry name" value="PNAcMuramoyl-5peptid_Trfase_CS"/>
</dbReference>
<dbReference type="GO" id="GO:0016780">
    <property type="term" value="F:phosphotransferase activity, for other substituted phosphate groups"/>
    <property type="evidence" value="ECO:0007669"/>
    <property type="project" value="InterPro"/>
</dbReference>
<evidence type="ECO:0000256" key="2">
    <source>
        <dbReference type="ARBA" id="ARBA00022475"/>
    </source>
</evidence>
<evidence type="ECO:0000256" key="8">
    <source>
        <dbReference type="SAM" id="Phobius"/>
    </source>
</evidence>
<comment type="subcellular location">
    <subcellularLocation>
        <location evidence="1">Cell membrane</location>
        <topology evidence="1">Multi-pass membrane protein</topology>
    </subcellularLocation>
</comment>
<feature type="transmembrane region" description="Helical" evidence="8">
    <location>
        <begin position="141"/>
        <end position="164"/>
    </location>
</feature>
<keyword evidence="10" id="KW-1185">Reference proteome</keyword>
<feature type="transmembrane region" description="Helical" evidence="8">
    <location>
        <begin position="225"/>
        <end position="243"/>
    </location>
</feature>
<name>A0A1H2R1Q3_9FLAO</name>
<dbReference type="RefSeq" id="WP_016419600.1">
    <property type="nucleotide sequence ID" value="NZ_FNND01000001.1"/>
</dbReference>
<gene>
    <name evidence="9" type="ORF">SAMN05444420_101315</name>
</gene>
<keyword evidence="6 8" id="KW-0472">Membrane</keyword>
<dbReference type="OrthoDB" id="662756at2"/>
<keyword evidence="4 8" id="KW-0812">Transmembrane</keyword>
<evidence type="ECO:0000256" key="7">
    <source>
        <dbReference type="PIRSR" id="PIRSR600715-1"/>
    </source>
</evidence>
<feature type="transmembrane region" description="Helical" evidence="8">
    <location>
        <begin position="299"/>
        <end position="325"/>
    </location>
</feature>
<dbReference type="CDD" id="cd06853">
    <property type="entry name" value="GT_WecA_like"/>
    <property type="match status" value="1"/>
</dbReference>
<comment type="cofactor">
    <cofactor evidence="7">
        <name>Mg(2+)</name>
        <dbReference type="ChEBI" id="CHEBI:18420"/>
    </cofactor>
</comment>
<dbReference type="GO" id="GO:0044038">
    <property type="term" value="P:cell wall macromolecule biosynthetic process"/>
    <property type="evidence" value="ECO:0007669"/>
    <property type="project" value="TreeGrafter"/>
</dbReference>
<dbReference type="InterPro" id="IPR000715">
    <property type="entry name" value="Glycosyl_transferase_4"/>
</dbReference>
<feature type="transmembrane region" description="Helical" evidence="8">
    <location>
        <begin position="193"/>
        <end position="213"/>
    </location>
</feature>
<evidence type="ECO:0000256" key="5">
    <source>
        <dbReference type="ARBA" id="ARBA00022989"/>
    </source>
</evidence>
<protein>
    <submittedName>
        <fullName evidence="9">UDP-N-acetylmuramyl pentapeptide phosphotransferase/UDP-N-acetylglucosamine-1-phosphate transferase</fullName>
    </submittedName>
</protein>
<proteinExistence type="predicted"/>
<dbReference type="GO" id="GO:0005886">
    <property type="term" value="C:plasma membrane"/>
    <property type="evidence" value="ECO:0007669"/>
    <property type="project" value="UniProtKB-SubCell"/>
</dbReference>
<sequence>MQHLYSSLSLELLAIFIVLQSFVVSYLVIPRIIAIVRIKNLMDNPNQRSSHKEKTPTMGGVAFFASLLSSLYFLQGHDTQGLSLSLVIGLLILFYIGIKDDLVGVTPKTKIIGQILAFVFVMDSSELSIDTFNGFLGIYDLPLWFSYSLGVFIIISIVNAYNLIDGINGSASMVGIMIFSIFSFIFYQTKDYYFVLLSLSVIGCLLAFLRYNISKKMGIFMGDTGSLLIGFIIGVCALRFLNLPVERLEAANIKYYNKFVLIFIILFIPFVDTMRVFLIRVLKHRSPFFADRNHIHHIMIDYMGLSHIQASLLLALFNLLAFVFFYVANLYISTISLFVIFVLFVIATTLLVFYYNRSFAVRRNKQRIQRILDQTPIGRKKKRKH</sequence>
<feature type="transmembrane region" description="Helical" evidence="8">
    <location>
        <begin position="255"/>
        <end position="278"/>
    </location>
</feature>
<dbReference type="GO" id="GO:0071555">
    <property type="term" value="P:cell wall organization"/>
    <property type="evidence" value="ECO:0007669"/>
    <property type="project" value="TreeGrafter"/>
</dbReference>
<feature type="transmembrane region" description="Helical" evidence="8">
    <location>
        <begin position="57"/>
        <end position="75"/>
    </location>
</feature>
<feature type="binding site" evidence="7">
    <location>
        <position position="223"/>
    </location>
    <ligand>
        <name>Mg(2+)</name>
        <dbReference type="ChEBI" id="CHEBI:18420"/>
    </ligand>
</feature>
<dbReference type="EMBL" id="FNND01000001">
    <property type="protein sequence ID" value="SDW13265.1"/>
    <property type="molecule type" value="Genomic_DNA"/>
</dbReference>
<evidence type="ECO:0000313" key="10">
    <source>
        <dbReference type="Proteomes" id="UP000182771"/>
    </source>
</evidence>
<evidence type="ECO:0000313" key="9">
    <source>
        <dbReference type="EMBL" id="SDW13265.1"/>
    </source>
</evidence>